<dbReference type="Proteomes" id="UP000244173">
    <property type="component" value="Chromosome"/>
</dbReference>
<evidence type="ECO:0000256" key="1">
    <source>
        <dbReference type="ARBA" id="ARBA00008460"/>
    </source>
</evidence>
<dbReference type="AlphaFoldDB" id="A0A2U3THD5"/>
<sequence>MSEKSQDTLLEFPCRFPLKVMGDKHEEFVPVVIEEVRIHAPDFDAELDLMMRESSSGRYLSLTLTVNATSKEQLDNLYRSLSGHPLVKVVL</sequence>
<organism evidence="3 4">
    <name type="scientific">Microvirgula aerodenitrificans</name>
    <dbReference type="NCBI Taxonomy" id="57480"/>
    <lineage>
        <taxon>Bacteria</taxon>
        <taxon>Pseudomonadati</taxon>
        <taxon>Pseudomonadota</taxon>
        <taxon>Betaproteobacteria</taxon>
        <taxon>Neisseriales</taxon>
        <taxon>Aquaspirillaceae</taxon>
        <taxon>Microvirgula</taxon>
    </lineage>
</organism>
<dbReference type="Pfam" id="PF04359">
    <property type="entry name" value="DUF493"/>
    <property type="match status" value="1"/>
</dbReference>
<accession>A0A2U3THD5</accession>
<dbReference type="KEGG" id="maer:DAI18_01280"/>
<dbReference type="OrthoDB" id="9793424at2"/>
<dbReference type="HAMAP" id="MF_00659">
    <property type="entry name" value="UPF0250"/>
    <property type="match status" value="1"/>
</dbReference>
<name>A0A2U3THD5_9NEIS</name>
<reference evidence="3 4" key="1">
    <citation type="submission" date="2018-04" db="EMBL/GenBank/DDBJ databases">
        <title>Denitrifier Microvirgula.</title>
        <authorList>
            <person name="Anderson E."/>
            <person name="Jang J."/>
            <person name="Ishii S."/>
        </authorList>
    </citation>
    <scope>NUCLEOTIDE SEQUENCE [LARGE SCALE GENOMIC DNA]</scope>
    <source>
        <strain evidence="3 4">BE2.4</strain>
    </source>
</reference>
<dbReference type="InterPro" id="IPR007454">
    <property type="entry name" value="UPF0250_YbeD-like"/>
</dbReference>
<dbReference type="STRING" id="1122240.GCA_000620105_02994"/>
<dbReference type="InterPro" id="IPR027471">
    <property type="entry name" value="YbeD-like_sf"/>
</dbReference>
<keyword evidence="4" id="KW-1185">Reference proteome</keyword>
<comment type="similarity">
    <text evidence="1 2">Belongs to the UPF0250 family.</text>
</comment>
<evidence type="ECO:0000256" key="2">
    <source>
        <dbReference type="HAMAP-Rule" id="MF_00659"/>
    </source>
</evidence>
<dbReference type="SUPFAM" id="SSF117991">
    <property type="entry name" value="YbeD/HP0495-like"/>
    <property type="match status" value="1"/>
</dbReference>
<proteinExistence type="inferred from homology"/>
<evidence type="ECO:0000313" key="4">
    <source>
        <dbReference type="Proteomes" id="UP000244173"/>
    </source>
</evidence>
<dbReference type="EMBL" id="CP028519">
    <property type="protein sequence ID" value="AVY92823.1"/>
    <property type="molecule type" value="Genomic_DNA"/>
</dbReference>
<evidence type="ECO:0000313" key="3">
    <source>
        <dbReference type="EMBL" id="AVY92823.1"/>
    </source>
</evidence>
<dbReference type="PANTHER" id="PTHR38036">
    <property type="entry name" value="UPF0250 PROTEIN YBED"/>
    <property type="match status" value="1"/>
</dbReference>
<dbReference type="RefSeq" id="WP_107888574.1">
    <property type="nucleotide sequence ID" value="NZ_CALFSO010000007.1"/>
</dbReference>
<gene>
    <name evidence="3" type="ORF">DAI18_01280</name>
</gene>
<dbReference type="PANTHER" id="PTHR38036:SF1">
    <property type="entry name" value="UPF0250 PROTEIN YBED"/>
    <property type="match status" value="1"/>
</dbReference>
<protein>
    <recommendedName>
        <fullName evidence="2">UPF0250 protein DAI18_01280</fullName>
    </recommendedName>
</protein>
<dbReference type="Gene3D" id="3.30.70.260">
    <property type="match status" value="1"/>
</dbReference>